<dbReference type="Pfam" id="PF17186">
    <property type="entry name" value="Lipocalin_9"/>
    <property type="match status" value="1"/>
</dbReference>
<feature type="domain" description="AttH" evidence="1">
    <location>
        <begin position="84"/>
        <end position="255"/>
    </location>
</feature>
<organism evidence="2 3">
    <name type="scientific">Vibrio qinghaiensis</name>
    <dbReference type="NCBI Taxonomy" id="2025808"/>
    <lineage>
        <taxon>Bacteria</taxon>
        <taxon>Pseudomonadati</taxon>
        <taxon>Pseudomonadota</taxon>
        <taxon>Gammaproteobacteria</taxon>
        <taxon>Vibrionales</taxon>
        <taxon>Vibrionaceae</taxon>
        <taxon>Vibrio</taxon>
    </lineage>
</organism>
<dbReference type="InterPro" id="IPR010791">
    <property type="entry name" value="AttH_dom"/>
</dbReference>
<evidence type="ECO:0000313" key="2">
    <source>
        <dbReference type="EMBL" id="ASU22158.1"/>
    </source>
</evidence>
<dbReference type="KEGG" id="vqi:CCZ37_05935"/>
<keyword evidence="3" id="KW-1185">Reference proteome</keyword>
<evidence type="ECO:0000313" key="3">
    <source>
        <dbReference type="Proteomes" id="UP000215148"/>
    </source>
</evidence>
<dbReference type="EMBL" id="CP022741">
    <property type="protein sequence ID" value="ASU22158.1"/>
    <property type="molecule type" value="Genomic_DNA"/>
</dbReference>
<dbReference type="Proteomes" id="UP000215148">
    <property type="component" value="Chromosome 1"/>
</dbReference>
<dbReference type="PANTHER" id="PTHR38591:SF1">
    <property type="entry name" value="BLL1000 PROTEIN"/>
    <property type="match status" value="1"/>
</dbReference>
<dbReference type="RefSeq" id="WP_094500015.1">
    <property type="nucleotide sequence ID" value="NZ_CAWNHI010000001.1"/>
</dbReference>
<protein>
    <submittedName>
        <fullName evidence="2">Carotenoid 1,2-hydratase</fullName>
    </submittedName>
</protein>
<dbReference type="Pfam" id="PF07143">
    <property type="entry name" value="CrtC"/>
    <property type="match status" value="1"/>
</dbReference>
<dbReference type="AlphaFoldDB" id="A0A223MX58"/>
<dbReference type="Gene3D" id="2.40.370.10">
    <property type="entry name" value="AttH-like domain"/>
    <property type="match status" value="2"/>
</dbReference>
<accession>A0A223MX58</accession>
<name>A0A223MX58_9VIBR</name>
<sequence>MMKRYLVLFCSLLIAVLFGLYSWHQYWQTQQTVSEHAVSETAAKRASKQIGTSLISKEHTFESVLPNRPVRLPQDFNFHQGFEHEWWHYFANVSDEHGQQYGIQWSYFRLANEARDANGWLSPQLYLAYVVISSNNEVWREQRIARGGIGQAGLELKPFKMWIDNWNWRAPGTTPLPGALNVATDTFSLSLKNNLSGPFLLPGQQGYQKKHDSLSLASYSLQAPFLQVKGVLNLGVNSQPIQVTGNAWLSKEWGNNLLPNAKQGWDKLFVKLDSKTTLLVNRYRYFQQEPYLFGAIVQDSGTTIALSADEIDLVPVASENRREIPLQWVVNIPKYNIHLVTTAVNRDLWSSFLIPYWEGPIITDGSHKVTGFMQITGDGT</sequence>
<dbReference type="SUPFAM" id="SSF159245">
    <property type="entry name" value="AttH-like"/>
    <property type="match status" value="1"/>
</dbReference>
<reference evidence="2 3" key="1">
    <citation type="submission" date="2017-08" db="EMBL/GenBank/DDBJ databases">
        <title>The Vibrio qinghaiensis sp.-Q67 is a luminous bacteria isolated firstly from Qinghai lake, Qinghai province, China, which has been proved to be very sensitive to detect environmental and food pollutants. Therefore, complete genome analysis of V. qinghaiensis sp.-Q67 highlights the potential application of this strain on detection of hazards in the contaminated environments.</title>
        <authorList>
            <person name="Gong L."/>
        </authorList>
    </citation>
    <scope>NUCLEOTIDE SEQUENCE [LARGE SCALE GENOMIC DNA]</scope>
    <source>
        <strain evidence="2 3">Q67</strain>
    </source>
</reference>
<dbReference type="PANTHER" id="PTHR38591">
    <property type="entry name" value="HYDROLASE"/>
    <property type="match status" value="1"/>
</dbReference>
<gene>
    <name evidence="2" type="ORF">CCZ37_05935</name>
</gene>
<evidence type="ECO:0000259" key="1">
    <source>
        <dbReference type="Pfam" id="PF07143"/>
    </source>
</evidence>
<dbReference type="InterPro" id="IPR023374">
    <property type="entry name" value="AttH-like_dom_sf"/>
</dbReference>
<proteinExistence type="predicted"/>